<feature type="domain" description="SSD" evidence="7">
    <location>
        <begin position="624"/>
        <end position="750"/>
    </location>
</feature>
<feature type="transmembrane region" description="Helical" evidence="6">
    <location>
        <begin position="600"/>
        <end position="618"/>
    </location>
</feature>
<feature type="transmembrane region" description="Helical" evidence="6">
    <location>
        <begin position="723"/>
        <end position="749"/>
    </location>
</feature>
<feature type="transmembrane region" description="Helical" evidence="6">
    <location>
        <begin position="246"/>
        <end position="267"/>
    </location>
</feature>
<feature type="transmembrane region" description="Helical" evidence="6">
    <location>
        <begin position="273"/>
        <end position="294"/>
    </location>
</feature>
<feature type="transmembrane region" description="Helical" evidence="6">
    <location>
        <begin position="694"/>
        <end position="717"/>
    </location>
</feature>
<name>Q6SFX0_9BACT</name>
<dbReference type="InterPro" id="IPR050545">
    <property type="entry name" value="Mycobact_MmpL"/>
</dbReference>
<evidence type="ECO:0000256" key="4">
    <source>
        <dbReference type="ARBA" id="ARBA00022989"/>
    </source>
</evidence>
<evidence type="ECO:0000313" key="8">
    <source>
        <dbReference type="EMBL" id="AAR38092.1"/>
    </source>
</evidence>
<feature type="transmembrane region" description="Helical" evidence="6">
    <location>
        <begin position="348"/>
        <end position="374"/>
    </location>
</feature>
<comment type="subcellular location">
    <subcellularLocation>
        <location evidence="1">Cell membrane</location>
        <topology evidence="1">Multi-pass membrane protein</topology>
    </subcellularLocation>
</comment>
<keyword evidence="2" id="KW-1003">Cell membrane</keyword>
<feature type="transmembrane region" description="Helical" evidence="6">
    <location>
        <begin position="402"/>
        <end position="423"/>
    </location>
</feature>
<evidence type="ECO:0000256" key="3">
    <source>
        <dbReference type="ARBA" id="ARBA00022692"/>
    </source>
</evidence>
<evidence type="ECO:0000256" key="5">
    <source>
        <dbReference type="ARBA" id="ARBA00023136"/>
    </source>
</evidence>
<keyword evidence="5 6" id="KW-0472">Membrane</keyword>
<evidence type="ECO:0000256" key="2">
    <source>
        <dbReference type="ARBA" id="ARBA00022475"/>
    </source>
</evidence>
<dbReference type="EMBL" id="AY458646">
    <property type="protein sequence ID" value="AAR38092.1"/>
    <property type="molecule type" value="Genomic_DNA"/>
</dbReference>
<proteinExistence type="predicted"/>
<reference evidence="8" key="1">
    <citation type="submission" date="2003-11" db="EMBL/GenBank/DDBJ databases">
        <authorList>
            <person name="Heidelberg J.F."/>
            <person name="Eisen J.A."/>
            <person name="Nelson W.C."/>
            <person name="DeLong E.F."/>
        </authorList>
    </citation>
    <scope>NUCLEOTIDE SEQUENCE</scope>
</reference>
<dbReference type="AlphaFoldDB" id="Q6SFX0"/>
<dbReference type="PROSITE" id="PS50156">
    <property type="entry name" value="SSD"/>
    <property type="match status" value="2"/>
</dbReference>
<sequence length="762" mass="84785">MLNSFFNLLIKKPVWSLLVLLIVIGASLSQIQNFSLDASSDSLSLEGDNDLKLYFETQKTFGSDESLIISYTSKESVLEPNQLVHLRSFRDKLLEINGVNSVISILDVSLFQSPPLSLMELASDVFTIDNGKADLSFVAQEFKTSPLYAENLVSADLKTTALLIPLSSSNTSIIIDDEILKVMVSEVRSTMSQYSNEADLFLGGIPMIRNDVIAYITNDLIIFSLAVILVMSVILAIIFNRIRWVLIPIMISIIGALFMTGLISTIGWKVTVISSNFFSLLLVMTLSVTIHLVVRYREIAKNNPDTDNGELTRQTLEQMIRPCIYTTLTTITAFISLTLSNIRPVIDFGLMMSIGVTIALVLSFIAFAVVMTLLPKPKIANQADQFIAVQKLAVITEKFSKGILITLALTVVISFIGLSKLTVENSFLNYFKKSTEIYQGLNLIDQELGGTIPLEIVFDDIANAYWADPGLREEIHEVHQYLDSIDSVGKVLSIDTFMQVLKTSNEGKTPNGFLLVLGKNNMPEFAKSQILTPHISDETNQIRVVARIKETTKELNRKELIEKINKQLVDKFNFNPDNFHFTGTFTLYNNLLQSLFNSQIKTIASVFVIIFIMFLFIFRSASIALIAVIPNTLPSLIILGMMGLANIPLDLMTITIAAIAIGIGIDNAIHYITRFQVEFIKDNDYLASMYRAHSSIGLAVFYTAITVSIGFLVLTLSNFIPSIYFGIFMAIAMLSAVVVNLTLLPKLLIIFKPKMNNIRLIK</sequence>
<evidence type="ECO:0000256" key="1">
    <source>
        <dbReference type="ARBA" id="ARBA00004651"/>
    </source>
</evidence>
<dbReference type="SUPFAM" id="SSF82866">
    <property type="entry name" value="Multidrug efflux transporter AcrB transmembrane domain"/>
    <property type="match status" value="2"/>
</dbReference>
<feature type="transmembrane region" description="Helical" evidence="6">
    <location>
        <begin position="625"/>
        <end position="645"/>
    </location>
</feature>
<feature type="transmembrane region" description="Helical" evidence="6">
    <location>
        <begin position="323"/>
        <end position="342"/>
    </location>
</feature>
<dbReference type="Gene3D" id="1.20.1640.10">
    <property type="entry name" value="Multidrug efflux transporter AcrB transmembrane domain"/>
    <property type="match status" value="2"/>
</dbReference>
<organism evidence="8">
    <name type="scientific">uncultured marine bacterium 578</name>
    <dbReference type="NCBI Taxonomy" id="257399"/>
    <lineage>
        <taxon>Bacteria</taxon>
        <taxon>environmental samples</taxon>
    </lineage>
</organism>
<reference evidence="8" key="2">
    <citation type="submission" date="2003-12" db="EMBL/GenBank/DDBJ databases">
        <title>Monterey Bay Coastal Ocean Microbial Observatory environmental clone sequencing.</title>
        <authorList>
            <person name="DeLong E.F."/>
        </authorList>
    </citation>
    <scope>NUCLEOTIDE SEQUENCE</scope>
</reference>
<feature type="transmembrane region" description="Helical" evidence="6">
    <location>
        <begin position="220"/>
        <end position="239"/>
    </location>
</feature>
<evidence type="ECO:0000256" key="6">
    <source>
        <dbReference type="SAM" id="Phobius"/>
    </source>
</evidence>
<keyword evidence="3 6" id="KW-0812">Transmembrane</keyword>
<dbReference type="GO" id="GO:0005886">
    <property type="term" value="C:plasma membrane"/>
    <property type="evidence" value="ECO:0007669"/>
    <property type="project" value="UniProtKB-SubCell"/>
</dbReference>
<dbReference type="PANTHER" id="PTHR33406:SF12">
    <property type="entry name" value="BLR2997 PROTEIN"/>
    <property type="match status" value="1"/>
</dbReference>
<feature type="transmembrane region" description="Helical" evidence="6">
    <location>
        <begin position="651"/>
        <end position="673"/>
    </location>
</feature>
<protein>
    <submittedName>
        <fullName evidence="8">Membrane protein, putative</fullName>
    </submittedName>
</protein>
<keyword evidence="4 6" id="KW-1133">Transmembrane helix</keyword>
<accession>Q6SFX0</accession>
<feature type="domain" description="SSD" evidence="7">
    <location>
        <begin position="211"/>
        <end position="373"/>
    </location>
</feature>
<dbReference type="PANTHER" id="PTHR33406">
    <property type="entry name" value="MEMBRANE PROTEIN MJ1562-RELATED"/>
    <property type="match status" value="1"/>
</dbReference>
<gene>
    <name evidence="8" type="ORF">MBMO_EBAC080-L31E09.10</name>
</gene>
<dbReference type="InterPro" id="IPR004869">
    <property type="entry name" value="MMPL_dom"/>
</dbReference>
<evidence type="ECO:0000259" key="7">
    <source>
        <dbReference type="PROSITE" id="PS50156"/>
    </source>
</evidence>
<dbReference type="Pfam" id="PF03176">
    <property type="entry name" value="MMPL"/>
    <property type="match status" value="2"/>
</dbReference>
<dbReference type="InterPro" id="IPR000731">
    <property type="entry name" value="SSD"/>
</dbReference>